<reference evidence="2" key="1">
    <citation type="submission" date="2024-06" db="EMBL/GenBank/DDBJ databases">
        <title>Sequencing and assembly of the genome of Dyadobacter sp. strain 676, a symbiont of Cyamopsis tetragonoloba.</title>
        <authorList>
            <person name="Guro P."/>
            <person name="Sazanova A."/>
            <person name="Kuznetsova I."/>
            <person name="Belimov A."/>
            <person name="Safronova V."/>
        </authorList>
    </citation>
    <scope>NUCLEOTIDE SEQUENCE</scope>
    <source>
        <strain evidence="2">676</strain>
    </source>
</reference>
<gene>
    <name evidence="2" type="ORF">ABV298_00325</name>
</gene>
<name>A0AAU8FJX9_9BACT</name>
<organism evidence="2">
    <name type="scientific">Dyadobacter sp. 676</name>
    <dbReference type="NCBI Taxonomy" id="3088362"/>
    <lineage>
        <taxon>Bacteria</taxon>
        <taxon>Pseudomonadati</taxon>
        <taxon>Bacteroidota</taxon>
        <taxon>Cytophagia</taxon>
        <taxon>Cytophagales</taxon>
        <taxon>Spirosomataceae</taxon>
        <taxon>Dyadobacter</taxon>
    </lineage>
</organism>
<dbReference type="InterPro" id="IPR015943">
    <property type="entry name" value="WD40/YVTN_repeat-like_dom_sf"/>
</dbReference>
<evidence type="ECO:0000256" key="1">
    <source>
        <dbReference type="SAM" id="SignalP"/>
    </source>
</evidence>
<protein>
    <submittedName>
        <fullName evidence="2">Two-component regulator propeller domain-containing protein</fullName>
    </submittedName>
</protein>
<dbReference type="SUPFAM" id="SSF63829">
    <property type="entry name" value="Calcium-dependent phosphotriesterase"/>
    <property type="match status" value="1"/>
</dbReference>
<evidence type="ECO:0000313" key="2">
    <source>
        <dbReference type="EMBL" id="XCH24912.1"/>
    </source>
</evidence>
<dbReference type="RefSeq" id="WP_353720219.1">
    <property type="nucleotide sequence ID" value="NZ_CP159289.1"/>
</dbReference>
<dbReference type="AlphaFoldDB" id="A0AAU8FJX9"/>
<dbReference type="Pfam" id="PF07494">
    <property type="entry name" value="Reg_prop"/>
    <property type="match status" value="1"/>
</dbReference>
<dbReference type="InterPro" id="IPR011110">
    <property type="entry name" value="Reg_prop"/>
</dbReference>
<proteinExistence type="predicted"/>
<keyword evidence="1" id="KW-0732">Signal</keyword>
<feature type="signal peptide" evidence="1">
    <location>
        <begin position="1"/>
        <end position="21"/>
    </location>
</feature>
<dbReference type="EMBL" id="CP159289">
    <property type="protein sequence ID" value="XCH24912.1"/>
    <property type="molecule type" value="Genomic_DNA"/>
</dbReference>
<accession>A0AAU8FJX9</accession>
<dbReference type="Gene3D" id="2.130.10.10">
    <property type="entry name" value="YVTN repeat-like/Quinoprotein amine dehydrogenase"/>
    <property type="match status" value="1"/>
</dbReference>
<feature type="chain" id="PRO_5043706250" evidence="1">
    <location>
        <begin position="22"/>
        <end position="180"/>
    </location>
</feature>
<sequence>MRLLMLILLTTLLLAPEPLFAKQEGPGYSLRHFTNENGLPQNSVRSFAADRDGFIWLATDMGLARFDGQYFVTFDAGNLRTSTSQIVSFAPDPEGRKDRLYALSADCNHIKISRGTAVVDSNLLEAYSNGQFKPREANCDWFYWVGLPDRHKGQWPISHYLFLIPGSGGSFLHVAQRREN</sequence>